<feature type="compositionally biased region" description="Polar residues" evidence="1">
    <location>
        <begin position="22"/>
        <end position="32"/>
    </location>
</feature>
<dbReference type="AlphaFoldDB" id="A0A0K1PS30"/>
<evidence type="ECO:0000256" key="1">
    <source>
        <dbReference type="SAM" id="MobiDB-lite"/>
    </source>
</evidence>
<dbReference type="STRING" id="1391654.AKJ09_03004"/>
<evidence type="ECO:0000313" key="2">
    <source>
        <dbReference type="EMBL" id="AKU96340.1"/>
    </source>
</evidence>
<feature type="region of interest" description="Disordered" evidence="1">
    <location>
        <begin position="1"/>
        <end position="40"/>
    </location>
</feature>
<dbReference type="EMBL" id="CP012333">
    <property type="protein sequence ID" value="AKU96340.1"/>
    <property type="molecule type" value="Genomic_DNA"/>
</dbReference>
<dbReference type="Proteomes" id="UP000064967">
    <property type="component" value="Chromosome"/>
</dbReference>
<protein>
    <submittedName>
        <fullName evidence="2">Uncharacterized protein</fullName>
    </submittedName>
</protein>
<evidence type="ECO:0000313" key="3">
    <source>
        <dbReference type="Proteomes" id="UP000064967"/>
    </source>
</evidence>
<organism evidence="2 3">
    <name type="scientific">Labilithrix luteola</name>
    <dbReference type="NCBI Taxonomy" id="1391654"/>
    <lineage>
        <taxon>Bacteria</taxon>
        <taxon>Pseudomonadati</taxon>
        <taxon>Myxococcota</taxon>
        <taxon>Polyangia</taxon>
        <taxon>Polyangiales</taxon>
        <taxon>Labilitrichaceae</taxon>
        <taxon>Labilithrix</taxon>
    </lineage>
</organism>
<keyword evidence="3" id="KW-1185">Reference proteome</keyword>
<sequence>MDQMNEPVGSFRRKTIRRPSFSHGSASSYRTSEPTRNDCA</sequence>
<proteinExistence type="predicted"/>
<name>A0A0K1PS30_9BACT</name>
<accession>A0A0K1PS30</accession>
<dbReference type="KEGG" id="llu:AKJ09_03004"/>
<reference evidence="2 3" key="1">
    <citation type="submission" date="2015-08" db="EMBL/GenBank/DDBJ databases">
        <authorList>
            <person name="Babu N.S."/>
            <person name="Beckwith C.J."/>
            <person name="Beseler K.G."/>
            <person name="Brison A."/>
            <person name="Carone J.V."/>
            <person name="Caskin T.P."/>
            <person name="Diamond M."/>
            <person name="Durham M.E."/>
            <person name="Foxe J.M."/>
            <person name="Go M."/>
            <person name="Henderson B.A."/>
            <person name="Jones I.B."/>
            <person name="McGettigan J.A."/>
            <person name="Micheletti S.J."/>
            <person name="Nasrallah M.E."/>
            <person name="Ortiz D."/>
            <person name="Piller C.R."/>
            <person name="Privatt S.R."/>
            <person name="Schneider S.L."/>
            <person name="Sharp S."/>
            <person name="Smith T.C."/>
            <person name="Stanton J.D."/>
            <person name="Ullery H.E."/>
            <person name="Wilson R.J."/>
            <person name="Serrano M.G."/>
            <person name="Buck G."/>
            <person name="Lee V."/>
            <person name="Wang Y."/>
            <person name="Carvalho R."/>
            <person name="Voegtly L."/>
            <person name="Shi R."/>
            <person name="Duckworth R."/>
            <person name="Johnson A."/>
            <person name="Loviza R."/>
            <person name="Walstead R."/>
            <person name="Shah Z."/>
            <person name="Kiflezghi M."/>
            <person name="Wade K."/>
            <person name="Ball S.L."/>
            <person name="Bradley K.W."/>
            <person name="Asai D.J."/>
            <person name="Bowman C.A."/>
            <person name="Russell D.A."/>
            <person name="Pope W.H."/>
            <person name="Jacobs-Sera D."/>
            <person name="Hendrix R.W."/>
            <person name="Hatfull G.F."/>
        </authorList>
    </citation>
    <scope>NUCLEOTIDE SEQUENCE [LARGE SCALE GENOMIC DNA]</scope>
    <source>
        <strain evidence="2 3">DSM 27648</strain>
    </source>
</reference>
<gene>
    <name evidence="2" type="ORF">AKJ09_03004</name>
</gene>